<proteinExistence type="predicted"/>
<dbReference type="AlphaFoldDB" id="A0A517QWK9"/>
<gene>
    <name evidence="1" type="ORF">Pan189_03320</name>
</gene>
<protein>
    <submittedName>
        <fullName evidence="1">Uncharacterized protein</fullName>
    </submittedName>
</protein>
<evidence type="ECO:0000313" key="2">
    <source>
        <dbReference type="Proteomes" id="UP000317318"/>
    </source>
</evidence>
<evidence type="ECO:0000313" key="1">
    <source>
        <dbReference type="EMBL" id="QDT35977.1"/>
    </source>
</evidence>
<dbReference type="OrthoDB" id="281889at2"/>
<dbReference type="EMBL" id="CP036268">
    <property type="protein sequence ID" value="QDT35977.1"/>
    <property type="molecule type" value="Genomic_DNA"/>
</dbReference>
<organism evidence="1 2">
    <name type="scientific">Stratiformator vulcanicus</name>
    <dbReference type="NCBI Taxonomy" id="2527980"/>
    <lineage>
        <taxon>Bacteria</taxon>
        <taxon>Pseudomonadati</taxon>
        <taxon>Planctomycetota</taxon>
        <taxon>Planctomycetia</taxon>
        <taxon>Planctomycetales</taxon>
        <taxon>Planctomycetaceae</taxon>
        <taxon>Stratiformator</taxon>
    </lineage>
</organism>
<keyword evidence="2" id="KW-1185">Reference proteome</keyword>
<accession>A0A517QWK9</accession>
<name>A0A517QWK9_9PLAN</name>
<dbReference type="RefSeq" id="WP_145362227.1">
    <property type="nucleotide sequence ID" value="NZ_CP036268.1"/>
</dbReference>
<sequence length="61" mass="6879">MTTNDLNRAVARATGETVRTIKHRGFGPEEEDESGSYIDWDAVDLRRNTSLFSQPSVNRNP</sequence>
<dbReference type="KEGG" id="svp:Pan189_03320"/>
<reference evidence="1 2" key="1">
    <citation type="submission" date="2019-02" db="EMBL/GenBank/DDBJ databases">
        <title>Deep-cultivation of Planctomycetes and their phenomic and genomic characterization uncovers novel biology.</title>
        <authorList>
            <person name="Wiegand S."/>
            <person name="Jogler M."/>
            <person name="Boedeker C."/>
            <person name="Pinto D."/>
            <person name="Vollmers J."/>
            <person name="Rivas-Marin E."/>
            <person name="Kohn T."/>
            <person name="Peeters S.H."/>
            <person name="Heuer A."/>
            <person name="Rast P."/>
            <person name="Oberbeckmann S."/>
            <person name="Bunk B."/>
            <person name="Jeske O."/>
            <person name="Meyerdierks A."/>
            <person name="Storesund J.E."/>
            <person name="Kallscheuer N."/>
            <person name="Luecker S."/>
            <person name="Lage O.M."/>
            <person name="Pohl T."/>
            <person name="Merkel B.J."/>
            <person name="Hornburger P."/>
            <person name="Mueller R.-W."/>
            <person name="Bruemmer F."/>
            <person name="Labrenz M."/>
            <person name="Spormann A.M."/>
            <person name="Op den Camp H."/>
            <person name="Overmann J."/>
            <person name="Amann R."/>
            <person name="Jetten M.S.M."/>
            <person name="Mascher T."/>
            <person name="Medema M.H."/>
            <person name="Devos D.P."/>
            <person name="Kaster A.-K."/>
            <person name="Ovreas L."/>
            <person name="Rohde M."/>
            <person name="Galperin M.Y."/>
            <person name="Jogler C."/>
        </authorList>
    </citation>
    <scope>NUCLEOTIDE SEQUENCE [LARGE SCALE GENOMIC DNA]</scope>
    <source>
        <strain evidence="1 2">Pan189</strain>
    </source>
</reference>
<dbReference type="Proteomes" id="UP000317318">
    <property type="component" value="Chromosome"/>
</dbReference>